<comment type="subcellular location">
    <subcellularLocation>
        <location evidence="1">Cell membrane</location>
        <topology evidence="1">Multi-pass membrane protein</topology>
    </subcellularLocation>
</comment>
<dbReference type="EMBL" id="BJVC01000002">
    <property type="protein sequence ID" value="GEL01687.1"/>
    <property type="molecule type" value="Genomic_DNA"/>
</dbReference>
<evidence type="ECO:0000313" key="10">
    <source>
        <dbReference type="Proteomes" id="UP000321405"/>
    </source>
</evidence>
<evidence type="ECO:0000256" key="5">
    <source>
        <dbReference type="ARBA" id="ARBA00022692"/>
    </source>
</evidence>
<dbReference type="GO" id="GO:0033214">
    <property type="term" value="P:siderophore-iron import into cell"/>
    <property type="evidence" value="ECO:0007669"/>
    <property type="project" value="TreeGrafter"/>
</dbReference>
<dbReference type="Proteomes" id="UP000321405">
    <property type="component" value="Unassembled WGS sequence"/>
</dbReference>
<keyword evidence="3" id="KW-0813">Transport</keyword>
<dbReference type="Gene3D" id="1.10.3470.10">
    <property type="entry name" value="ABC transporter involved in vitamin B12 uptake, BtuC"/>
    <property type="match status" value="1"/>
</dbReference>
<sequence>MTLLLLVLLLSSVFVLALATGPSGIGLRSLFVSPGPETTRSATGPDMAQLIVLYIRLPRVVLATLVGAALGAAGGVMQGVFRNPLADPGLIGVSPGAALGAAFVIVEGARWPGAGGIMQLGVPVGGMAGAFIMTAILNLLALRGGGFSTSRLILAGVALGAFAASLTGILTYRANDSALRDLAFWSMGSLAGAYWQVVVILLPLVLVSLILLIGLSRPLNLLLCGEENAALMGCHVRRTKWLSMLAVTLAVGPCVAFSGVIGFVGVVVPHIVRLFAGPDHRFLVPACALLGAALLICADMIARIIAAPSDVPVGIVTAALGAPAFLWFLLRTRDGDLPS</sequence>
<name>A0A511BMW9_9PROT</name>
<dbReference type="PANTHER" id="PTHR30472:SF25">
    <property type="entry name" value="ABC TRANSPORTER PERMEASE PROTEIN MJ0876-RELATED"/>
    <property type="match status" value="1"/>
</dbReference>
<evidence type="ECO:0000256" key="4">
    <source>
        <dbReference type="ARBA" id="ARBA00022475"/>
    </source>
</evidence>
<dbReference type="InterPro" id="IPR037294">
    <property type="entry name" value="ABC_BtuC-like"/>
</dbReference>
<evidence type="ECO:0000313" key="9">
    <source>
        <dbReference type="EMBL" id="GEL01687.1"/>
    </source>
</evidence>
<dbReference type="Pfam" id="PF01032">
    <property type="entry name" value="FecCD"/>
    <property type="match status" value="1"/>
</dbReference>
<keyword evidence="6 8" id="KW-1133">Transmembrane helix</keyword>
<feature type="transmembrane region" description="Helical" evidence="8">
    <location>
        <begin position="282"/>
        <end position="301"/>
    </location>
</feature>
<evidence type="ECO:0000256" key="6">
    <source>
        <dbReference type="ARBA" id="ARBA00022989"/>
    </source>
</evidence>
<evidence type="ECO:0000256" key="7">
    <source>
        <dbReference type="ARBA" id="ARBA00023136"/>
    </source>
</evidence>
<comment type="caution">
    <text evidence="9">The sequence shown here is derived from an EMBL/GenBank/DDBJ whole genome shotgun (WGS) entry which is preliminary data.</text>
</comment>
<feature type="transmembrane region" description="Helical" evidence="8">
    <location>
        <begin position="88"/>
        <end position="106"/>
    </location>
</feature>
<keyword evidence="7 8" id="KW-0472">Membrane</keyword>
<organism evidence="9 10">
    <name type="scientific">Swaminathania salitolerans</name>
    <dbReference type="NCBI Taxonomy" id="182838"/>
    <lineage>
        <taxon>Bacteria</taxon>
        <taxon>Pseudomonadati</taxon>
        <taxon>Pseudomonadota</taxon>
        <taxon>Alphaproteobacteria</taxon>
        <taxon>Acetobacterales</taxon>
        <taxon>Acetobacteraceae</taxon>
        <taxon>Swaminathania</taxon>
    </lineage>
</organism>
<keyword evidence="4" id="KW-1003">Cell membrane</keyword>
<keyword evidence="5 8" id="KW-0812">Transmembrane</keyword>
<evidence type="ECO:0000256" key="3">
    <source>
        <dbReference type="ARBA" id="ARBA00022448"/>
    </source>
</evidence>
<feature type="transmembrane region" description="Helical" evidence="8">
    <location>
        <begin position="60"/>
        <end position="81"/>
    </location>
</feature>
<dbReference type="RefSeq" id="WP_246103621.1">
    <property type="nucleotide sequence ID" value="NZ_BJVC01000002.1"/>
</dbReference>
<dbReference type="SUPFAM" id="SSF81345">
    <property type="entry name" value="ABC transporter involved in vitamin B12 uptake, BtuC"/>
    <property type="match status" value="1"/>
</dbReference>
<feature type="transmembrane region" description="Helical" evidence="8">
    <location>
        <begin position="241"/>
        <end position="270"/>
    </location>
</feature>
<feature type="transmembrane region" description="Helical" evidence="8">
    <location>
        <begin position="118"/>
        <end position="140"/>
    </location>
</feature>
<gene>
    <name evidence="9" type="primary">hmuU</name>
    <name evidence="9" type="ORF">SSA02_08500</name>
</gene>
<dbReference type="FunFam" id="1.10.3470.10:FF:000001">
    <property type="entry name" value="Vitamin B12 ABC transporter permease BtuC"/>
    <property type="match status" value="1"/>
</dbReference>
<dbReference type="CDD" id="cd06550">
    <property type="entry name" value="TM_ABC_iron-siderophores_like"/>
    <property type="match status" value="1"/>
</dbReference>
<feature type="transmembrane region" description="Helical" evidence="8">
    <location>
        <begin position="152"/>
        <end position="173"/>
    </location>
</feature>
<evidence type="ECO:0000256" key="8">
    <source>
        <dbReference type="SAM" id="Phobius"/>
    </source>
</evidence>
<accession>A0A511BMW9</accession>
<dbReference type="GO" id="GO:0005886">
    <property type="term" value="C:plasma membrane"/>
    <property type="evidence" value="ECO:0007669"/>
    <property type="project" value="UniProtKB-SubCell"/>
</dbReference>
<dbReference type="AlphaFoldDB" id="A0A511BMW9"/>
<feature type="transmembrane region" description="Helical" evidence="8">
    <location>
        <begin position="193"/>
        <end position="213"/>
    </location>
</feature>
<comment type="similarity">
    <text evidence="2">Belongs to the binding-protein-dependent transport system permease family. FecCD subfamily.</text>
</comment>
<proteinExistence type="inferred from homology"/>
<keyword evidence="10" id="KW-1185">Reference proteome</keyword>
<feature type="transmembrane region" description="Helical" evidence="8">
    <location>
        <begin position="313"/>
        <end position="330"/>
    </location>
</feature>
<evidence type="ECO:0000256" key="2">
    <source>
        <dbReference type="ARBA" id="ARBA00007935"/>
    </source>
</evidence>
<reference evidence="9 10" key="1">
    <citation type="submission" date="2019-07" db="EMBL/GenBank/DDBJ databases">
        <title>Whole genome shotgun sequence of Swaminathania salitolerans NBRC 104436.</title>
        <authorList>
            <person name="Hosoyama A."/>
            <person name="Uohara A."/>
            <person name="Ohji S."/>
            <person name="Ichikawa N."/>
        </authorList>
    </citation>
    <scope>NUCLEOTIDE SEQUENCE [LARGE SCALE GENOMIC DNA]</scope>
    <source>
        <strain evidence="9 10">NBRC 104436</strain>
    </source>
</reference>
<dbReference type="PANTHER" id="PTHR30472">
    <property type="entry name" value="FERRIC ENTEROBACTIN TRANSPORT SYSTEM PERMEASE PROTEIN"/>
    <property type="match status" value="1"/>
</dbReference>
<protein>
    <submittedName>
        <fullName evidence="9">Heme ABC transporter permease</fullName>
    </submittedName>
</protein>
<dbReference type="InterPro" id="IPR000522">
    <property type="entry name" value="ABC_transptr_permease_BtuC"/>
</dbReference>
<dbReference type="GO" id="GO:0022857">
    <property type="term" value="F:transmembrane transporter activity"/>
    <property type="evidence" value="ECO:0007669"/>
    <property type="project" value="InterPro"/>
</dbReference>
<evidence type="ECO:0000256" key="1">
    <source>
        <dbReference type="ARBA" id="ARBA00004651"/>
    </source>
</evidence>